<dbReference type="SUPFAM" id="SSF50129">
    <property type="entry name" value="GroES-like"/>
    <property type="match status" value="1"/>
</dbReference>
<dbReference type="InterPro" id="IPR016039">
    <property type="entry name" value="Thiolase-like"/>
</dbReference>
<feature type="domain" description="PKS/mFAS DH" evidence="12">
    <location>
        <begin position="959"/>
        <end position="1245"/>
    </location>
</feature>
<dbReference type="InterPro" id="IPR013217">
    <property type="entry name" value="Methyltransf_12"/>
</dbReference>
<evidence type="ECO:0000259" key="12">
    <source>
        <dbReference type="PROSITE" id="PS52019"/>
    </source>
</evidence>
<feature type="region of interest" description="Disordered" evidence="9">
    <location>
        <begin position="3176"/>
        <end position="3216"/>
    </location>
</feature>
<feature type="region of interest" description="Disordered" evidence="9">
    <location>
        <begin position="2789"/>
        <end position="2811"/>
    </location>
</feature>
<dbReference type="Pfam" id="PF00698">
    <property type="entry name" value="Acyl_transf_1"/>
    <property type="match status" value="1"/>
</dbReference>
<dbReference type="SUPFAM" id="SSF55048">
    <property type="entry name" value="Probable ACP-binding domain of malonyl-CoA ACP transacylase"/>
    <property type="match status" value="1"/>
</dbReference>
<evidence type="ECO:0000256" key="8">
    <source>
        <dbReference type="PROSITE-ProRule" id="PRU01363"/>
    </source>
</evidence>
<dbReference type="Pfam" id="PF00109">
    <property type="entry name" value="ketoacyl-synt"/>
    <property type="match status" value="1"/>
</dbReference>
<dbReference type="Pfam" id="PF00550">
    <property type="entry name" value="PP-binding"/>
    <property type="match status" value="1"/>
</dbReference>
<dbReference type="SMART" id="SM00826">
    <property type="entry name" value="PKS_DH"/>
    <property type="match status" value="1"/>
</dbReference>
<dbReference type="Proteomes" id="UP000293360">
    <property type="component" value="Unassembled WGS sequence"/>
</dbReference>
<dbReference type="InterPro" id="IPR029063">
    <property type="entry name" value="SAM-dependent_MTases_sf"/>
</dbReference>
<dbReference type="PROSITE" id="PS52004">
    <property type="entry name" value="KS3_2"/>
    <property type="match status" value="1"/>
</dbReference>
<dbReference type="InterPro" id="IPR036736">
    <property type="entry name" value="ACP-like_sf"/>
</dbReference>
<gene>
    <name evidence="13" type="ORF">DL764_002912</name>
</gene>
<feature type="region of interest" description="Disordered" evidence="9">
    <location>
        <begin position="1078"/>
        <end position="1098"/>
    </location>
</feature>
<evidence type="ECO:0000259" key="10">
    <source>
        <dbReference type="PROSITE" id="PS50075"/>
    </source>
</evidence>
<dbReference type="InterPro" id="IPR020806">
    <property type="entry name" value="PKS_PP-bd"/>
</dbReference>
<dbReference type="GO" id="GO:0016491">
    <property type="term" value="F:oxidoreductase activity"/>
    <property type="evidence" value="ECO:0007669"/>
    <property type="project" value="UniProtKB-KW"/>
</dbReference>
<feature type="compositionally biased region" description="Basic and acidic residues" evidence="9">
    <location>
        <begin position="2745"/>
        <end position="2755"/>
    </location>
</feature>
<dbReference type="Gene3D" id="3.40.366.10">
    <property type="entry name" value="Malonyl-Coenzyme A Acyl Carrier Protein, domain 2"/>
    <property type="match status" value="1"/>
</dbReference>
<dbReference type="InterPro" id="IPR042104">
    <property type="entry name" value="PKS_dehydratase_sf"/>
</dbReference>
<dbReference type="PANTHER" id="PTHR43775">
    <property type="entry name" value="FATTY ACID SYNTHASE"/>
    <property type="match status" value="1"/>
</dbReference>
<dbReference type="Pfam" id="PF21089">
    <property type="entry name" value="PKS_DH_N"/>
    <property type="match status" value="1"/>
</dbReference>
<dbReference type="EMBL" id="QJNU01000114">
    <property type="protein sequence ID" value="RYP06864.1"/>
    <property type="molecule type" value="Genomic_DNA"/>
</dbReference>
<dbReference type="Gene3D" id="3.40.50.720">
    <property type="entry name" value="NAD(P)-binding Rossmann-like Domain"/>
    <property type="match status" value="1"/>
</dbReference>
<organism evidence="13 14">
    <name type="scientific">Monosporascus ibericus</name>
    <dbReference type="NCBI Taxonomy" id="155417"/>
    <lineage>
        <taxon>Eukaryota</taxon>
        <taxon>Fungi</taxon>
        <taxon>Dikarya</taxon>
        <taxon>Ascomycota</taxon>
        <taxon>Pezizomycotina</taxon>
        <taxon>Sordariomycetes</taxon>
        <taxon>Xylariomycetidae</taxon>
        <taxon>Xylariales</taxon>
        <taxon>Xylariales incertae sedis</taxon>
        <taxon>Monosporascus</taxon>
    </lineage>
</organism>
<dbReference type="InterPro" id="IPR011032">
    <property type="entry name" value="GroES-like_sf"/>
</dbReference>
<dbReference type="GO" id="GO:0008270">
    <property type="term" value="F:zinc ion binding"/>
    <property type="evidence" value="ECO:0007669"/>
    <property type="project" value="InterPro"/>
</dbReference>
<keyword evidence="2" id="KW-0597">Phosphoprotein</keyword>
<dbReference type="InterPro" id="IPR014030">
    <property type="entry name" value="Ketoacyl_synth_N"/>
</dbReference>
<keyword evidence="5" id="KW-0560">Oxidoreductase</keyword>
<dbReference type="Pfam" id="PF16197">
    <property type="entry name" value="KAsynt_C_assoc"/>
    <property type="match status" value="1"/>
</dbReference>
<keyword evidence="7" id="KW-0012">Acyltransferase</keyword>
<dbReference type="PANTHER" id="PTHR43775:SF28">
    <property type="entry name" value="SYNTHASE, PUTATIVE-RELATED"/>
    <property type="match status" value="1"/>
</dbReference>
<feature type="region of interest" description="C-terminal hotdog fold" evidence="8">
    <location>
        <begin position="1098"/>
        <end position="1245"/>
    </location>
</feature>
<feature type="region of interest" description="N-terminal hotdog fold" evidence="8">
    <location>
        <begin position="959"/>
        <end position="1088"/>
    </location>
</feature>
<feature type="compositionally biased region" description="Acidic residues" evidence="9">
    <location>
        <begin position="2617"/>
        <end position="2629"/>
    </location>
</feature>
<evidence type="ECO:0000256" key="2">
    <source>
        <dbReference type="ARBA" id="ARBA00022553"/>
    </source>
</evidence>
<dbReference type="GO" id="GO:0006633">
    <property type="term" value="P:fatty acid biosynthetic process"/>
    <property type="evidence" value="ECO:0007669"/>
    <property type="project" value="TreeGrafter"/>
</dbReference>
<dbReference type="Pfam" id="PF08659">
    <property type="entry name" value="KR"/>
    <property type="match status" value="1"/>
</dbReference>
<dbReference type="SUPFAM" id="SSF52151">
    <property type="entry name" value="FabD/lysophospholipase-like"/>
    <property type="match status" value="1"/>
</dbReference>
<dbReference type="InterPro" id="IPR032821">
    <property type="entry name" value="PKS_assoc"/>
</dbReference>
<dbReference type="InterPro" id="IPR049900">
    <property type="entry name" value="PKS_mFAS_DH"/>
</dbReference>
<dbReference type="PROSITE" id="PS01162">
    <property type="entry name" value="QOR_ZETA_CRYSTAL"/>
    <property type="match status" value="1"/>
</dbReference>
<feature type="compositionally biased region" description="Acidic residues" evidence="9">
    <location>
        <begin position="2724"/>
        <end position="2733"/>
    </location>
</feature>
<dbReference type="PROSITE" id="PS52019">
    <property type="entry name" value="PKS_MFAS_DH"/>
    <property type="match status" value="1"/>
</dbReference>
<dbReference type="InterPro" id="IPR020841">
    <property type="entry name" value="PKS_Beta-ketoAc_synthase_dom"/>
</dbReference>
<feature type="compositionally biased region" description="Basic and acidic residues" evidence="9">
    <location>
        <begin position="3185"/>
        <end position="3199"/>
    </location>
</feature>
<dbReference type="GO" id="GO:0004312">
    <property type="term" value="F:fatty acid synthase activity"/>
    <property type="evidence" value="ECO:0007669"/>
    <property type="project" value="TreeGrafter"/>
</dbReference>
<evidence type="ECO:0000256" key="6">
    <source>
        <dbReference type="ARBA" id="ARBA00023268"/>
    </source>
</evidence>
<sequence>MTTNGVNGTSHANGVNGTSHANGINGTSHANGVNGISHTNGVNGTSRVNGTNGTLYANGNGVHESHGADTTEHAIPIAICGMALRLPGGSASPQEFWEFLLSKGDARTRVPESRYNVSAYHSKNKRPGAVASEYGYFLDDSIKLGALDTSRFSLSRTELEFADPQQRRLLEVVREAFDDAGDVSFRGKPIGCYVGNMGEDWGEMMNRDPMSHGPNRIDGYNDWMLGNRISYEFGLKGPSMTIRTACSSALIGLNEACASIQRGICEGAIVAGCTLIMAPGTTQSMTEKGILSPEGSCKSFSADADGYARGEAVVAIYIKPLDAAIRDGNPVRAVIRAAMSNSDGKTQGITQPNGEAHEAMIRKAYKLAGITDFSKTAYFECHGTGTAVGDPIETGAVANIFGDAGIHITSVKPNVGHTEGASGLVSLIKAVMSLENRTIPPNIKFNIPNPKIPFKERKLTVPVEPTPFPEDKHERVSVNSFGLGGSNAHVIVDSARSFNIPQKARGDKQGTEPQLLLYSAASAPSLKTMTKQYEDWLKRPDSAEKIDDLAYTLANRREHLSHRAFRVVGKNETPASAGRKMPNQPMNLVMVFTGQGAQWPRMGRELLLRDDLPFQKTIRALDKCLQSIPNAPEWTIEGELHKSAKASNVQKAELSQPLCTAVQIGLVDMFASIGVEPAAVVGHSSGELAAAYAAGALTAKEAIVGAYQRGQAAKLQKRKGAMAAVGLGWGEVGKFLNAPKVVVACENSPKSVTLSGDADEVQATVARIKEEYPDITARLLKVEKAYHSYHMREIGQDYCDSVKPHLEGKVPVKPFFSSVSGSGVPEERVLDAKYWRQNLESPVLFSPAVAGILKHIKNPAFLEVGPHGALAGPARQIFAQASASPPYVSAMNRNEDCVESYLTAVGKLFELNIPIDYAALTPAGTCLPDLPRYPWNHEAEFWYESRMSKEWRYPQFGKHPLLGRRQLETTSLEPSFRNLINLDDAPWLRDHKIEGTVIFPAAGYLAMAGEAVRQISGVEDSYSLRHVVLSQALVLKEGVDTEVVTTFRPHRLTDTVDSEWWEFTVASHNGQNWVKHCSGQVAPGPSEPAKSESDGPLPRRLERKKVYDILTKAGMEYGPRFQRLDDITAGTLERKASSSLTQDLNGDEEHFHLHPAVIDAALQSGLIACRYGKINASNCRAMPTMLEKVTIFRCAPDAAMKVTASTEVQPGNGEIKGSFQCIADGKVVLDMPEGRFTALEEGEKQDLHHLPITARVIWRPHIDFLDAASLIKPEIPRQEWAPLLDEMGKLCMVYTQRRIESAATLSSTSTVQHFAAWVGRQVQALSKDFPMHSLDDASILDKVQNLHQRMSGSPVAGGADGLAKVVENIDPLLSGQKDPPELLQANDTLTAVYASINAINRAAFIRSVAHARSNLRILELGAGTGASTASILKELVLPIGKPLYSKYTFADNSSTAIANAKKLFKDYQNMEYRVLDISKDLAEQGFENDKYDLVVATNVIHATKSLKESLTNVHKLLAPNGRLLLQELHTPSKWVNYILGLTDGWWQGEADGRGDEPYVAPARWESELKGAGFAGLDAVVFDSEEPHQLNAIMVAKPDTASLKPVNKAVTILGDDGAKSADALTQQLQSRGYTVERRRLGDELPKSRDVISLLDESGPFFENVEESRFKAFQHLLANLGESGLLWVTRPSQIHCSDPRYAQVIGAARSIRNEDLLDFATCEVDNLDSSLDAVVDVFAHFQKRFEDEFLRPDYEYAISNGAINIPRVYPFILKDEPVSESSTGGRAALVAEKPGRLSSLRWVSRGAKELDGDQVEVEVFAAGLSSKDVSEVMGAVPYPAGGLGVDSSGVVSRVGPEVKGLAVGDRVMCLGAGNLASHLVTAEGLCEKIPDSLSFEEAATVPAAYSTAIAALYNVGNLQPGQSVLIHSAAGGVGLAALQLAKMTGAEIYATVGSEEKANYLVQNFGLPRNRIFSSRGASFVDGVMRETGGQGVDLALNSLSGDLLHATWKSVAEFGKMVEIGEKDLIGAGKLDMKSFLGGRSYTGVYLDALMARRQPMVKGLLRSTVRFLNEGRITPLAPRTAFDASAAEDAIKHMQHGQHTGKVVLTLRNPDGTLKIGTTPLKAADVFKMDGSASYLLAGGFGGIASVIARHLVEHGARRLVCLSRNPGSRPEEVDLIKEFESMGCEVRLVKGNLINKDDVIRAVQQAPNLKGVVHSPMLLQDEAFRNMTVEQWIKASDPKVKGAWYLHEATVDAGIELDFFVFLSSMSGLNGQPGQANYAGANTFLDAFAQYRNNMGLAASSIDIGAVADMGYAARDDALLQRLIKNGYSGVTESEMIEAIEAAITFPATKSGASTRSEAFVHRNTFATGFGSTVSLSSPESRSWWKKDIRMAVWHNISEVGSDKDGASSNGLKGFLAGAKSDPETLRKPETISYLALEIGKHLMNLLLKSDEDLDITLPVSQLGLDSLVGIELRNWWRQTFGFDISVLQLLGLGTLEGLDMVRSRERVIASSRHFERSSRFRNVVFTDQSSYLVSFYYIYNPPRKAQKLFMVKRSFNRSDIRGFFAVKSSAGSTRPESATSSPAAATEDQQLPSSPRTPPRSPAASRHLGPQDEIMGSDDEEDSDDSLESLSALIGGGRKTGGGGGPAAYQKPPNDGDMTSTPRAKRVASGAGPSGGSPLTLQQRQQQQHKFDLKALISHTRQSERTEESARRAEELIREAENSSDSDEEDGDRGSPSNNLKQVARELLDRDGNENNDEEGNPRGDRIARAIDRTQVQGARRLCYFFDPTASPRPQQQPFPGPTSARTPPFPVDVARGTWRFLADPNTRDQAIINGLPHTVITSRGKELPEELFLWMLDRVCVERNPRLRTQYCGLLVACAGNTRRLVDGARLYGALEGIGGPKYDPRPARLKTTPEVEEPYGGGGGGRDNWAGLGAFLDLLSQMAPNLEPASAVDGVKLLLRMGLDPAVGNAVRGEHLAALEALVAALPATEEKWNAACTAVCSYVLQSLDDTVLRAAALSSVPKSTARLADLRRRLAAAVLFSPPSSSSDSDGSDVTNLDLDAAAVQQRLSRPGFAIRPTTDFEELRALVWLLDAAIGDASSFLLPPPPNDDGNKAEQERTSRFDAEVDALTFRLRALHDGIHDNGLLARKEAKAAIDAVGKRLTYAVRTRPPAKTSIFDPPARDDLDLPRQRDFMKNWTQRRRAEGSSPAVE</sequence>
<keyword evidence="1" id="KW-0596">Phosphopantetheine</keyword>
<dbReference type="Pfam" id="PF08242">
    <property type="entry name" value="Methyltransf_12"/>
    <property type="match status" value="1"/>
</dbReference>
<dbReference type="Pfam" id="PF08240">
    <property type="entry name" value="ADH_N"/>
    <property type="match status" value="1"/>
</dbReference>
<comment type="caution">
    <text evidence="13">The sequence shown here is derived from an EMBL/GenBank/DDBJ whole genome shotgun (WGS) entry which is preliminary data.</text>
</comment>
<dbReference type="InterPro" id="IPR049552">
    <property type="entry name" value="PKS_DH_N"/>
</dbReference>
<dbReference type="InterPro" id="IPR016035">
    <property type="entry name" value="Acyl_Trfase/lysoPLipase"/>
</dbReference>
<feature type="region of interest" description="Disordered" evidence="9">
    <location>
        <begin position="1"/>
        <end position="48"/>
    </location>
</feature>
<dbReference type="SMART" id="SM00827">
    <property type="entry name" value="PKS_AT"/>
    <property type="match status" value="1"/>
</dbReference>
<feature type="compositionally biased region" description="Basic and acidic residues" evidence="9">
    <location>
        <begin position="1089"/>
        <end position="1098"/>
    </location>
</feature>
<dbReference type="Pfam" id="PF13602">
    <property type="entry name" value="ADH_zinc_N_2"/>
    <property type="match status" value="1"/>
</dbReference>
<feature type="domain" description="Carrier" evidence="10">
    <location>
        <begin position="2431"/>
        <end position="2508"/>
    </location>
</feature>
<dbReference type="SUPFAM" id="SSF53901">
    <property type="entry name" value="Thiolase-like"/>
    <property type="match status" value="1"/>
</dbReference>
<dbReference type="Gene3D" id="3.90.180.10">
    <property type="entry name" value="Medium-chain alcohol dehydrogenases, catalytic domain"/>
    <property type="match status" value="1"/>
</dbReference>
<dbReference type="SUPFAM" id="SSF53335">
    <property type="entry name" value="S-adenosyl-L-methionine-dependent methyltransferases"/>
    <property type="match status" value="1"/>
</dbReference>
<dbReference type="CDD" id="cd00833">
    <property type="entry name" value="PKS"/>
    <property type="match status" value="1"/>
</dbReference>
<evidence type="ECO:0000256" key="5">
    <source>
        <dbReference type="ARBA" id="ARBA00023002"/>
    </source>
</evidence>
<evidence type="ECO:0000256" key="9">
    <source>
        <dbReference type="SAM" id="MobiDB-lite"/>
    </source>
</evidence>
<feature type="compositionally biased region" description="Basic and acidic residues" evidence="9">
    <location>
        <begin position="2762"/>
        <end position="2771"/>
    </location>
</feature>
<reference evidence="13 14" key="1">
    <citation type="submission" date="2018-06" db="EMBL/GenBank/DDBJ databases">
        <title>Complete Genomes of Monosporascus.</title>
        <authorList>
            <person name="Robinson A.J."/>
            <person name="Natvig D.O."/>
        </authorList>
    </citation>
    <scope>NUCLEOTIDE SEQUENCE [LARGE SCALE GENOMIC DNA]</scope>
    <source>
        <strain evidence="13 14">CBS 110550</strain>
    </source>
</reference>
<feature type="compositionally biased region" description="Low complexity" evidence="9">
    <location>
        <begin position="2670"/>
        <end position="2690"/>
    </location>
</feature>
<evidence type="ECO:0000313" key="14">
    <source>
        <dbReference type="Proteomes" id="UP000293360"/>
    </source>
</evidence>
<dbReference type="Pfam" id="PF02801">
    <property type="entry name" value="Ketoacyl-synt_C"/>
    <property type="match status" value="1"/>
</dbReference>
<dbReference type="InterPro" id="IPR016036">
    <property type="entry name" value="Malonyl_transacylase_ACP-bd"/>
</dbReference>
<dbReference type="Gene3D" id="3.30.70.3290">
    <property type="match status" value="1"/>
</dbReference>
<dbReference type="InterPro" id="IPR014043">
    <property type="entry name" value="Acyl_transferase_dom"/>
</dbReference>
<dbReference type="InterPro" id="IPR013968">
    <property type="entry name" value="PKS_KR"/>
</dbReference>
<dbReference type="CDD" id="cd02440">
    <property type="entry name" value="AdoMet_MTases"/>
    <property type="match status" value="1"/>
</dbReference>
<dbReference type="STRING" id="155417.A0A4Q4TL59"/>
<accession>A0A4Q4TL59</accession>
<dbReference type="InterPro" id="IPR020843">
    <property type="entry name" value="ER"/>
</dbReference>
<dbReference type="InterPro" id="IPR036291">
    <property type="entry name" value="NAD(P)-bd_dom_sf"/>
</dbReference>
<keyword evidence="6" id="KW-0511">Multifunctional enzyme</keyword>
<dbReference type="InterPro" id="IPR001227">
    <property type="entry name" value="Ac_transferase_dom_sf"/>
</dbReference>
<dbReference type="SUPFAM" id="SSF51735">
    <property type="entry name" value="NAD(P)-binding Rossmann-fold domains"/>
    <property type="match status" value="2"/>
</dbReference>
<keyword evidence="14" id="KW-1185">Reference proteome</keyword>
<dbReference type="Pfam" id="PF14765">
    <property type="entry name" value="PS-DH"/>
    <property type="match status" value="1"/>
</dbReference>
<dbReference type="SMART" id="SM00825">
    <property type="entry name" value="PKS_KS"/>
    <property type="match status" value="1"/>
</dbReference>
<dbReference type="InterPro" id="IPR014031">
    <property type="entry name" value="Ketoacyl_synth_C"/>
</dbReference>
<evidence type="ECO:0000256" key="3">
    <source>
        <dbReference type="ARBA" id="ARBA00022679"/>
    </source>
</evidence>
<protein>
    <submittedName>
        <fullName evidence="13">Uncharacterized protein</fullName>
    </submittedName>
</protein>
<dbReference type="InterPro" id="IPR009081">
    <property type="entry name" value="PP-bd_ACP"/>
</dbReference>
<name>A0A4Q4TL59_9PEZI</name>
<evidence type="ECO:0000313" key="13">
    <source>
        <dbReference type="EMBL" id="RYP06864.1"/>
    </source>
</evidence>
<dbReference type="SUPFAM" id="SSF47336">
    <property type="entry name" value="ACP-like"/>
    <property type="match status" value="1"/>
</dbReference>
<feature type="compositionally biased region" description="Gly residues" evidence="9">
    <location>
        <begin position="2636"/>
        <end position="2648"/>
    </location>
</feature>
<dbReference type="Gene3D" id="3.40.50.150">
    <property type="entry name" value="Vaccinia Virus protein VP39"/>
    <property type="match status" value="1"/>
</dbReference>
<dbReference type="SMART" id="SM00822">
    <property type="entry name" value="PKS_KR"/>
    <property type="match status" value="1"/>
</dbReference>
<dbReference type="GO" id="GO:0044550">
    <property type="term" value="P:secondary metabolite biosynthetic process"/>
    <property type="evidence" value="ECO:0007669"/>
    <property type="project" value="TreeGrafter"/>
</dbReference>
<feature type="domain" description="Ketosynthase family 3 (KS3)" evidence="11">
    <location>
        <begin position="74"/>
        <end position="494"/>
    </location>
</feature>
<dbReference type="InterPro" id="IPR013154">
    <property type="entry name" value="ADH-like_N"/>
</dbReference>
<evidence type="ECO:0000259" key="11">
    <source>
        <dbReference type="PROSITE" id="PS52004"/>
    </source>
</evidence>
<dbReference type="InterPro" id="IPR020807">
    <property type="entry name" value="PKS_DH"/>
</dbReference>
<feature type="active site" description="Proton donor; for dehydratase activity" evidence="8">
    <location>
        <position position="1159"/>
    </location>
</feature>
<dbReference type="InterPro" id="IPR002364">
    <property type="entry name" value="Quin_OxRdtase/zeta-crystal_CS"/>
</dbReference>
<dbReference type="InterPro" id="IPR049551">
    <property type="entry name" value="PKS_DH_C"/>
</dbReference>
<feature type="compositionally biased region" description="Low complexity" evidence="9">
    <location>
        <begin position="2574"/>
        <end position="2589"/>
    </location>
</feature>
<feature type="compositionally biased region" description="Basic and acidic residues" evidence="9">
    <location>
        <begin position="2703"/>
        <end position="2723"/>
    </location>
</feature>
<evidence type="ECO:0000256" key="1">
    <source>
        <dbReference type="ARBA" id="ARBA00022450"/>
    </source>
</evidence>
<evidence type="ECO:0000256" key="4">
    <source>
        <dbReference type="ARBA" id="ARBA00022857"/>
    </source>
</evidence>
<dbReference type="InterPro" id="IPR050091">
    <property type="entry name" value="PKS_NRPS_Biosynth_Enz"/>
</dbReference>
<feature type="region of interest" description="Disordered" evidence="9">
    <location>
        <begin position="2572"/>
        <end position="2771"/>
    </location>
</feature>
<dbReference type="Gene3D" id="3.40.47.10">
    <property type="match status" value="1"/>
</dbReference>
<proteinExistence type="predicted"/>
<dbReference type="PROSITE" id="PS50075">
    <property type="entry name" value="CARRIER"/>
    <property type="match status" value="1"/>
</dbReference>
<feature type="active site" description="Proton acceptor; for dehydratase activity" evidence="8">
    <location>
        <position position="991"/>
    </location>
</feature>
<dbReference type="InterPro" id="IPR057326">
    <property type="entry name" value="KR_dom"/>
</dbReference>
<evidence type="ECO:0000256" key="7">
    <source>
        <dbReference type="ARBA" id="ARBA00023315"/>
    </source>
</evidence>
<keyword evidence="3" id="KW-0808">Transferase</keyword>
<dbReference type="SMART" id="SM00823">
    <property type="entry name" value="PKS_PP"/>
    <property type="match status" value="1"/>
</dbReference>
<dbReference type="SMART" id="SM00829">
    <property type="entry name" value="PKS_ER"/>
    <property type="match status" value="1"/>
</dbReference>
<dbReference type="CDD" id="cd05195">
    <property type="entry name" value="enoyl_red"/>
    <property type="match status" value="1"/>
</dbReference>
<dbReference type="Gene3D" id="3.10.129.110">
    <property type="entry name" value="Polyketide synthase dehydratase"/>
    <property type="match status" value="1"/>
</dbReference>
<dbReference type="GO" id="GO:0031177">
    <property type="term" value="F:phosphopantetheine binding"/>
    <property type="evidence" value="ECO:0007669"/>
    <property type="project" value="InterPro"/>
</dbReference>
<dbReference type="OrthoDB" id="329835at2759"/>
<keyword evidence="4" id="KW-0521">NADP</keyword>